<evidence type="ECO:0000313" key="2">
    <source>
        <dbReference type="Proteomes" id="UP000275078"/>
    </source>
</evidence>
<name>A0A3N4IG56_ASCIM</name>
<sequence>MDPWHGIPEDDIEYEYFLENGCGCCPYYMAVGEEYAISDYWNAYYSPSNFQDQWLARDLRSVSTRARRNTNKLAKYGLKKTWRHIHPRYNLSPESQEQHQLGTLLHTQYPSRGRMNPPKGHWKIPPTQQVQYYGISNKTVKAHPTGNWKRKFRKDCRYESKLQRCRDSLCCFRHKVEKTSRKGKRAVKREGWEAGLEWRNGEVERWEDDEKMRAELEEEWQGEQGKEDQIDERTRKKEKRMVRRNCMPCGCSDSENSWGEDVDEEAAEEHDRRLQSLRPGWRMFIIAGYGGREDEIIVYKVDTTRNWVAGVSGVEDGGDESEWAFVDLDEAGLLSDGESWQADFESAFDTSSASSTSE</sequence>
<dbReference type="AlphaFoldDB" id="A0A3N4IG56"/>
<keyword evidence="2" id="KW-1185">Reference proteome</keyword>
<gene>
    <name evidence="1" type="ORF">BJ508DRAFT_339945</name>
</gene>
<organism evidence="1 2">
    <name type="scientific">Ascobolus immersus RN42</name>
    <dbReference type="NCBI Taxonomy" id="1160509"/>
    <lineage>
        <taxon>Eukaryota</taxon>
        <taxon>Fungi</taxon>
        <taxon>Dikarya</taxon>
        <taxon>Ascomycota</taxon>
        <taxon>Pezizomycotina</taxon>
        <taxon>Pezizomycetes</taxon>
        <taxon>Pezizales</taxon>
        <taxon>Ascobolaceae</taxon>
        <taxon>Ascobolus</taxon>
    </lineage>
</organism>
<reference evidence="1 2" key="1">
    <citation type="journal article" date="2018" name="Nat. Ecol. Evol.">
        <title>Pezizomycetes genomes reveal the molecular basis of ectomycorrhizal truffle lifestyle.</title>
        <authorList>
            <person name="Murat C."/>
            <person name="Payen T."/>
            <person name="Noel B."/>
            <person name="Kuo A."/>
            <person name="Morin E."/>
            <person name="Chen J."/>
            <person name="Kohler A."/>
            <person name="Krizsan K."/>
            <person name="Balestrini R."/>
            <person name="Da Silva C."/>
            <person name="Montanini B."/>
            <person name="Hainaut M."/>
            <person name="Levati E."/>
            <person name="Barry K.W."/>
            <person name="Belfiori B."/>
            <person name="Cichocki N."/>
            <person name="Clum A."/>
            <person name="Dockter R.B."/>
            <person name="Fauchery L."/>
            <person name="Guy J."/>
            <person name="Iotti M."/>
            <person name="Le Tacon F."/>
            <person name="Lindquist E.A."/>
            <person name="Lipzen A."/>
            <person name="Malagnac F."/>
            <person name="Mello A."/>
            <person name="Molinier V."/>
            <person name="Miyauchi S."/>
            <person name="Poulain J."/>
            <person name="Riccioni C."/>
            <person name="Rubini A."/>
            <person name="Sitrit Y."/>
            <person name="Splivallo R."/>
            <person name="Traeger S."/>
            <person name="Wang M."/>
            <person name="Zifcakova L."/>
            <person name="Wipf D."/>
            <person name="Zambonelli A."/>
            <person name="Paolocci F."/>
            <person name="Nowrousian M."/>
            <person name="Ottonello S."/>
            <person name="Baldrian P."/>
            <person name="Spatafora J.W."/>
            <person name="Henrissat B."/>
            <person name="Nagy L.G."/>
            <person name="Aury J.M."/>
            <person name="Wincker P."/>
            <person name="Grigoriev I.V."/>
            <person name="Bonfante P."/>
            <person name="Martin F.M."/>
        </authorList>
    </citation>
    <scope>NUCLEOTIDE SEQUENCE [LARGE SCALE GENOMIC DNA]</scope>
    <source>
        <strain evidence="1 2">RN42</strain>
    </source>
</reference>
<evidence type="ECO:0000313" key="1">
    <source>
        <dbReference type="EMBL" id="RPA84596.1"/>
    </source>
</evidence>
<proteinExistence type="predicted"/>
<dbReference type="Proteomes" id="UP000275078">
    <property type="component" value="Unassembled WGS sequence"/>
</dbReference>
<dbReference type="EMBL" id="ML119658">
    <property type="protein sequence ID" value="RPA84596.1"/>
    <property type="molecule type" value="Genomic_DNA"/>
</dbReference>
<accession>A0A3N4IG56</accession>
<protein>
    <submittedName>
        <fullName evidence="1">Uncharacterized protein</fullName>
    </submittedName>
</protein>